<protein>
    <recommendedName>
        <fullName evidence="3">Pyridine nucleotide-disulfide oxidoreductase domain-containing protein 2</fullName>
    </recommendedName>
</protein>
<evidence type="ECO:0000313" key="6">
    <source>
        <dbReference type="Proteomes" id="UP000192903"/>
    </source>
</evidence>
<feature type="domain" description="Amine oxidase" evidence="4">
    <location>
        <begin position="15"/>
        <end position="317"/>
    </location>
</feature>
<dbReference type="AlphaFoldDB" id="A0A1X7DQP6"/>
<dbReference type="PANTHER" id="PTHR10668:SF103">
    <property type="entry name" value="PYRIDINE NUCLEOTIDE-DISULFIDE OXIDOREDUCTASE DOMAIN-CONTAINING PROTEIN 2"/>
    <property type="match status" value="1"/>
</dbReference>
<organism evidence="5 6">
    <name type="scientific">Xaviernesmea oryzae</name>
    <dbReference type="NCBI Taxonomy" id="464029"/>
    <lineage>
        <taxon>Bacteria</taxon>
        <taxon>Pseudomonadati</taxon>
        <taxon>Pseudomonadota</taxon>
        <taxon>Alphaproteobacteria</taxon>
        <taxon>Hyphomicrobiales</taxon>
        <taxon>Rhizobiaceae</taxon>
        <taxon>Rhizobium/Agrobacterium group</taxon>
        <taxon>Xaviernesmea</taxon>
    </lineage>
</organism>
<dbReference type="EMBL" id="FXAF01000003">
    <property type="protein sequence ID" value="SMF19892.1"/>
    <property type="molecule type" value="Genomic_DNA"/>
</dbReference>
<dbReference type="InterPro" id="IPR036188">
    <property type="entry name" value="FAD/NAD-bd_sf"/>
</dbReference>
<dbReference type="SUPFAM" id="SSF51905">
    <property type="entry name" value="FAD/NAD(P)-binding domain"/>
    <property type="match status" value="1"/>
</dbReference>
<evidence type="ECO:0000256" key="2">
    <source>
        <dbReference type="ARBA" id="ARBA00038825"/>
    </source>
</evidence>
<dbReference type="PANTHER" id="PTHR10668">
    <property type="entry name" value="PHYTOENE DEHYDROGENASE"/>
    <property type="match status" value="1"/>
</dbReference>
<evidence type="ECO:0000256" key="3">
    <source>
        <dbReference type="ARBA" id="ARBA00040298"/>
    </source>
</evidence>
<dbReference type="OrthoDB" id="9774675at2"/>
<dbReference type="STRING" id="464029.SAMN02982989_5732"/>
<dbReference type="RefSeq" id="WP_085421106.1">
    <property type="nucleotide sequence ID" value="NZ_FXAF01000003.1"/>
</dbReference>
<sequence length="517" mass="54545">MTSFDVIIIGGGHNGLTAATLLGKSGRKVLLLEAAGNVGGALHGYEFHPGFRAGGLAHIVNRLDPDVAKLIGLQAELPEILPTVALSETGMPAVLRGAYGERTDGVTAAEAVRFSELREKLLFQAGILKRFLKRRPPEIGAVTAGDMAAFASAGWNMIRRGREEGRDFLRMLLMNVADVADEYLTDDRLKGLIAFDATLGIHLGPRSPTSLLGLHYRLTGEAGGAAGAQFMPRGGVSALAAAFEKAAVSAGVTIRTGTSVTRILADRGETKGIALASGEEISAPVVVSAIHPQMTFLTLVDAAELSTGFLRAVKNIRSKGNVARLDLALERVPEFSGVLPEDHRGRLVIARSIDHVENAFNPAKYGEFSEDPVMEITVPSLADPSLAPAGAATLSALVQFAPYQLGEGWEAGKPRFQKVVLDVLERHAPGIGKFVLGSSLMTPADIEACYHMSGGHWHHGELQTDQLLVNRPVNAACRYSTPLKGLYLASAGSHPGGGISGLPGFLAAQSILAGERR</sequence>
<dbReference type="Pfam" id="PF01593">
    <property type="entry name" value="Amino_oxidase"/>
    <property type="match status" value="1"/>
</dbReference>
<evidence type="ECO:0000259" key="4">
    <source>
        <dbReference type="Pfam" id="PF01593"/>
    </source>
</evidence>
<accession>A0A1X7DQP6</accession>
<comment type="subunit">
    <text evidence="2">Interacts with COX5B; this interaction may contribute to localize PYROXD2 to the inner face of the inner mitochondrial membrane.</text>
</comment>
<dbReference type="GO" id="GO:0016491">
    <property type="term" value="F:oxidoreductase activity"/>
    <property type="evidence" value="ECO:0007669"/>
    <property type="project" value="InterPro"/>
</dbReference>
<reference evidence="6" key="1">
    <citation type="submission" date="2017-04" db="EMBL/GenBank/DDBJ databases">
        <authorList>
            <person name="Varghese N."/>
            <person name="Submissions S."/>
        </authorList>
    </citation>
    <scope>NUCLEOTIDE SEQUENCE [LARGE SCALE GENOMIC DNA]</scope>
    <source>
        <strain evidence="6">B4P</strain>
    </source>
</reference>
<name>A0A1X7DQP6_9HYPH</name>
<evidence type="ECO:0000313" key="5">
    <source>
        <dbReference type="EMBL" id="SMF19892.1"/>
    </source>
</evidence>
<comment type="function">
    <text evidence="1">Probable oxidoreductase that may play a role as regulator of mitochondrial function.</text>
</comment>
<evidence type="ECO:0000256" key="1">
    <source>
        <dbReference type="ARBA" id="ARBA00037217"/>
    </source>
</evidence>
<dbReference type="Proteomes" id="UP000192903">
    <property type="component" value="Unassembled WGS sequence"/>
</dbReference>
<dbReference type="Gene3D" id="3.50.50.60">
    <property type="entry name" value="FAD/NAD(P)-binding domain"/>
    <property type="match status" value="2"/>
</dbReference>
<gene>
    <name evidence="5" type="ORF">SAMN02982989_5732</name>
</gene>
<proteinExistence type="predicted"/>
<keyword evidence="6" id="KW-1185">Reference proteome</keyword>
<dbReference type="InterPro" id="IPR002937">
    <property type="entry name" value="Amino_oxidase"/>
</dbReference>